<sequence length="811" mass="89318">MGLVVFAVLVLCAYLVVSQVVGLMRNIAKARRSGFKYIVVPCVINIPIAHYIYNIGSIIIKRFSLPEKCFWYLEALDVHLVFRNRHLWRERLDDAFIVVSPGSITLHSSNAELNSWVTSQRDRFPKCTEIYGVLKVFGPNLVTTEGAEWRHHRKLISGSFNEANAALTFQEAVRQSGSMLRKWTGEGEQEEIGNATGGEVGSKGRLLVSTGDDVTKLTLHIINYIGFGLQMLWPGEELPVDTEPEVAKFLSLSPATGHQTSFVDATDGMSLHLYWILIFSVGLLERMPLEDAKRAARAARDYVKYCNELLDRRLAEAKQKRPDNETEAVGMDLLGHLARTGHDDGGVPDRALILGNAFILQLAGHETTATTMHHLLIFLACHPEVQRGVQRDVDAVVGDAEPSTWEYSKVVNALLGSHAGAAVFETLRVMPPVLASPKKAAADEVVSKDGQSYTIPKGQDGSGETDICEWRPSRWLRTTKQEMPGEMAVEMAGGMATGGRGEKAREFEDETYEKGVGPTSSERLFRPARGSYLAFSEGARSCIGRRVAQTEMMAALAVIFRRHSIELVVDEGDGDDERQAYERARGEALEQLKTARTVVTLKLADGQHVGLRIVKRGEERFASQPSTFVDGGRFECDGADWTVYEREKAPAPARNKHAPVNPDPSEHDFEDGYDGGGRAYREVSAVGANRVIVNGGEIDELVGEDGLASARCRHREKPSGQLSNAEETEWAAGNWQLATGNWQLATGNWQLATGNWWLAAGKKAKQKVDEVSRLHASRTDERSQQVVSEWPTTSGYSATGSGLASTRPWSS</sequence>
<dbReference type="EMBL" id="JANAKD010001073">
    <property type="protein sequence ID" value="KAJ3483803.1"/>
    <property type="molecule type" value="Genomic_DNA"/>
</dbReference>
<name>A0ACC1QN03_9HYPO</name>
<organism evidence="1 2">
    <name type="scientific">Lecanicillium saksenae</name>
    <dbReference type="NCBI Taxonomy" id="468837"/>
    <lineage>
        <taxon>Eukaryota</taxon>
        <taxon>Fungi</taxon>
        <taxon>Dikarya</taxon>
        <taxon>Ascomycota</taxon>
        <taxon>Pezizomycotina</taxon>
        <taxon>Sordariomycetes</taxon>
        <taxon>Hypocreomycetidae</taxon>
        <taxon>Hypocreales</taxon>
        <taxon>Cordycipitaceae</taxon>
        <taxon>Lecanicillium</taxon>
    </lineage>
</organism>
<gene>
    <name evidence="1" type="ORF">NLG97_g7217</name>
</gene>
<evidence type="ECO:0000313" key="2">
    <source>
        <dbReference type="Proteomes" id="UP001148737"/>
    </source>
</evidence>
<keyword evidence="2" id="KW-1185">Reference proteome</keyword>
<accession>A0ACC1QN03</accession>
<comment type="caution">
    <text evidence="1">The sequence shown here is derived from an EMBL/GenBank/DDBJ whole genome shotgun (WGS) entry which is preliminary data.</text>
</comment>
<protein>
    <submittedName>
        <fullName evidence="1">Uncharacterized protein</fullName>
    </submittedName>
</protein>
<proteinExistence type="predicted"/>
<evidence type="ECO:0000313" key="1">
    <source>
        <dbReference type="EMBL" id="KAJ3483803.1"/>
    </source>
</evidence>
<dbReference type="Proteomes" id="UP001148737">
    <property type="component" value="Unassembled WGS sequence"/>
</dbReference>
<reference evidence="1" key="1">
    <citation type="submission" date="2022-07" db="EMBL/GenBank/DDBJ databases">
        <title>Genome Sequence of Lecanicillium saksenae.</title>
        <authorList>
            <person name="Buettner E."/>
        </authorList>
    </citation>
    <scope>NUCLEOTIDE SEQUENCE</scope>
    <source>
        <strain evidence="1">VT-O1</strain>
    </source>
</reference>